<dbReference type="PANTHER" id="PTHR10353">
    <property type="entry name" value="GLYCOSYL HYDROLASE"/>
    <property type="match status" value="1"/>
</dbReference>
<evidence type="ECO:0000256" key="2">
    <source>
        <dbReference type="RuleBase" id="RU003690"/>
    </source>
</evidence>
<accession>A0A2G3A4D3</accession>
<keyword evidence="4" id="KW-1185">Reference proteome</keyword>
<protein>
    <submittedName>
        <fullName evidence="3">Uncharacterized protein</fullName>
    </submittedName>
</protein>
<dbReference type="InterPro" id="IPR001360">
    <property type="entry name" value="Glyco_hydro_1"/>
</dbReference>
<name>A0A2G3A4D3_CAPAN</name>
<proteinExistence type="inferred from homology"/>
<dbReference type="STRING" id="4072.A0A2G3A4D3"/>
<comment type="caution">
    <text evidence="3">The sequence shown here is derived from an EMBL/GenBank/DDBJ whole genome shotgun (WGS) entry which is preliminary data.</text>
</comment>
<sequence length="170" mass="19675">MFDFVEASSSSEKSPRRRNFNGRIFPSNLTTLSSAPKFNLSNFSRICDNLVLYLNVDGTGITPYANLNHYDLPQALQNRYNGWLHREVVKDFADYADFCFKMFQDRVKNWFLFNEPRVIAALVYDTGNFAPERCYLEIAQKRTLQVSLTLLPIISSYVMLLQHKDTVKGI</sequence>
<evidence type="ECO:0000313" key="3">
    <source>
        <dbReference type="EMBL" id="PHT89099.1"/>
    </source>
</evidence>
<organism evidence="3 4">
    <name type="scientific">Capsicum annuum</name>
    <name type="common">Capsicum pepper</name>
    <dbReference type="NCBI Taxonomy" id="4072"/>
    <lineage>
        <taxon>Eukaryota</taxon>
        <taxon>Viridiplantae</taxon>
        <taxon>Streptophyta</taxon>
        <taxon>Embryophyta</taxon>
        <taxon>Tracheophyta</taxon>
        <taxon>Spermatophyta</taxon>
        <taxon>Magnoliopsida</taxon>
        <taxon>eudicotyledons</taxon>
        <taxon>Gunneridae</taxon>
        <taxon>Pentapetalae</taxon>
        <taxon>asterids</taxon>
        <taxon>lamiids</taxon>
        <taxon>Solanales</taxon>
        <taxon>Solanaceae</taxon>
        <taxon>Solanoideae</taxon>
        <taxon>Capsiceae</taxon>
        <taxon>Capsicum</taxon>
    </lineage>
</organism>
<dbReference type="Proteomes" id="UP000222542">
    <property type="component" value="Unassembled WGS sequence"/>
</dbReference>
<dbReference type="GO" id="GO:0004553">
    <property type="term" value="F:hydrolase activity, hydrolyzing O-glycosyl compounds"/>
    <property type="evidence" value="ECO:0007669"/>
    <property type="project" value="InterPro"/>
</dbReference>
<evidence type="ECO:0000313" key="4">
    <source>
        <dbReference type="Proteomes" id="UP000222542"/>
    </source>
</evidence>
<dbReference type="EMBL" id="AYRZ02000002">
    <property type="protein sequence ID" value="PHT89099.1"/>
    <property type="molecule type" value="Genomic_DNA"/>
</dbReference>
<dbReference type="GO" id="GO:0005975">
    <property type="term" value="P:carbohydrate metabolic process"/>
    <property type="evidence" value="ECO:0007669"/>
    <property type="project" value="InterPro"/>
</dbReference>
<dbReference type="PANTHER" id="PTHR10353:SF28">
    <property type="entry name" value="BETA-GLUCOSIDASE 44"/>
    <property type="match status" value="1"/>
</dbReference>
<dbReference type="Gramene" id="PHT89099">
    <property type="protein sequence ID" value="PHT89099"/>
    <property type="gene ID" value="T459_04212"/>
</dbReference>
<dbReference type="InterPro" id="IPR017853">
    <property type="entry name" value="GH"/>
</dbReference>
<dbReference type="AlphaFoldDB" id="A0A2G3A4D3"/>
<evidence type="ECO:0000256" key="1">
    <source>
        <dbReference type="ARBA" id="ARBA00010838"/>
    </source>
</evidence>
<dbReference type="OMA" id="YCITINE"/>
<comment type="similarity">
    <text evidence="1 2">Belongs to the glycosyl hydrolase 1 family.</text>
</comment>
<dbReference type="SUPFAM" id="SSF51445">
    <property type="entry name" value="(Trans)glycosidases"/>
    <property type="match status" value="1"/>
</dbReference>
<dbReference type="Pfam" id="PF00232">
    <property type="entry name" value="Glyco_hydro_1"/>
    <property type="match status" value="1"/>
</dbReference>
<reference evidence="3 4" key="1">
    <citation type="journal article" date="2014" name="Nat. Genet.">
        <title>Genome sequence of the hot pepper provides insights into the evolution of pungency in Capsicum species.</title>
        <authorList>
            <person name="Kim S."/>
            <person name="Park M."/>
            <person name="Yeom S.I."/>
            <person name="Kim Y.M."/>
            <person name="Lee J.M."/>
            <person name="Lee H.A."/>
            <person name="Seo E."/>
            <person name="Choi J."/>
            <person name="Cheong K."/>
            <person name="Kim K.T."/>
            <person name="Jung K."/>
            <person name="Lee G.W."/>
            <person name="Oh S.K."/>
            <person name="Bae C."/>
            <person name="Kim S.B."/>
            <person name="Lee H.Y."/>
            <person name="Kim S.Y."/>
            <person name="Kim M.S."/>
            <person name="Kang B.C."/>
            <person name="Jo Y.D."/>
            <person name="Yang H.B."/>
            <person name="Jeong H.J."/>
            <person name="Kang W.H."/>
            <person name="Kwon J.K."/>
            <person name="Shin C."/>
            <person name="Lim J.Y."/>
            <person name="Park J.H."/>
            <person name="Huh J.H."/>
            <person name="Kim J.S."/>
            <person name="Kim B.D."/>
            <person name="Cohen O."/>
            <person name="Paran I."/>
            <person name="Suh M.C."/>
            <person name="Lee S.B."/>
            <person name="Kim Y.K."/>
            <person name="Shin Y."/>
            <person name="Noh S.J."/>
            <person name="Park J."/>
            <person name="Seo Y.S."/>
            <person name="Kwon S.Y."/>
            <person name="Kim H.A."/>
            <person name="Park J.M."/>
            <person name="Kim H.J."/>
            <person name="Choi S.B."/>
            <person name="Bosland P.W."/>
            <person name="Reeves G."/>
            <person name="Jo S.H."/>
            <person name="Lee B.W."/>
            <person name="Cho H.T."/>
            <person name="Choi H.S."/>
            <person name="Lee M.S."/>
            <person name="Yu Y."/>
            <person name="Do Choi Y."/>
            <person name="Park B.S."/>
            <person name="van Deynze A."/>
            <person name="Ashrafi H."/>
            <person name="Hill T."/>
            <person name="Kim W.T."/>
            <person name="Pai H.S."/>
            <person name="Ahn H.K."/>
            <person name="Yeam I."/>
            <person name="Giovannoni J.J."/>
            <person name="Rose J.K."/>
            <person name="Sorensen I."/>
            <person name="Lee S.J."/>
            <person name="Kim R.W."/>
            <person name="Choi I.Y."/>
            <person name="Choi B.S."/>
            <person name="Lim J.S."/>
            <person name="Lee Y.H."/>
            <person name="Choi D."/>
        </authorList>
    </citation>
    <scope>NUCLEOTIDE SEQUENCE [LARGE SCALE GENOMIC DNA]</scope>
    <source>
        <strain evidence="4">cv. CM334</strain>
    </source>
</reference>
<gene>
    <name evidence="3" type="ORF">T459_04212</name>
</gene>
<dbReference type="Gene3D" id="3.20.20.80">
    <property type="entry name" value="Glycosidases"/>
    <property type="match status" value="1"/>
</dbReference>
<reference evidence="3 4" key="2">
    <citation type="journal article" date="2017" name="Genome Biol.">
        <title>New reference genome sequences of hot pepper reveal the massive evolution of plant disease-resistance genes by retroduplication.</title>
        <authorList>
            <person name="Kim S."/>
            <person name="Park J."/>
            <person name="Yeom S.I."/>
            <person name="Kim Y.M."/>
            <person name="Seo E."/>
            <person name="Kim K.T."/>
            <person name="Kim M.S."/>
            <person name="Lee J.M."/>
            <person name="Cheong K."/>
            <person name="Shin H.S."/>
            <person name="Kim S.B."/>
            <person name="Han K."/>
            <person name="Lee J."/>
            <person name="Park M."/>
            <person name="Lee H.A."/>
            <person name="Lee H.Y."/>
            <person name="Lee Y."/>
            <person name="Oh S."/>
            <person name="Lee J.H."/>
            <person name="Choi E."/>
            <person name="Choi E."/>
            <person name="Lee S.E."/>
            <person name="Jeon J."/>
            <person name="Kim H."/>
            <person name="Choi G."/>
            <person name="Song H."/>
            <person name="Lee J."/>
            <person name="Lee S.C."/>
            <person name="Kwon J.K."/>
            <person name="Lee H.Y."/>
            <person name="Koo N."/>
            <person name="Hong Y."/>
            <person name="Kim R.W."/>
            <person name="Kang W.H."/>
            <person name="Huh J.H."/>
            <person name="Kang B.C."/>
            <person name="Yang T.J."/>
            <person name="Lee Y.H."/>
            <person name="Bennetzen J.L."/>
            <person name="Choi D."/>
        </authorList>
    </citation>
    <scope>NUCLEOTIDE SEQUENCE [LARGE SCALE GENOMIC DNA]</scope>
    <source>
        <strain evidence="4">cv. CM334</strain>
    </source>
</reference>